<accession>A0A974D1N2</accession>
<sequence>MGIDSSRQNRGVGIYQRIGIRGITDEGEARAERVRQSSYINSAGVTNQNFWLRGQEYIHSSGQCCGQCVQTSCVVTTSNGQTHILKEGETWSPSDDRCTTYNCTLSQGQLSTVVTKKSCAVVSVQDCKSGEQFQMSSDQCCGKCVRTACIITTAGGETKVLTEGEIWSPSSDICTSYNCTLLQDQLSTVVAKKSCAIFSANDCSSGQEYKITSGQCCGECIETTCVFQTASGDVKSLKKDESWISSDDLCTNYSCILSEGKLATVVTKTSCLVHNQNDCGDGEEYQDLTGNCCGKCVQNSCVAITSSGEIQTLQEGQSWTSSKDPCTFYNCKKIQGNFITETVKKSCVYLSELDCAFGQKYINTSGECCGHCVGTSCAITTITGEYKLIDNGTSWTPSYDACTTYICVMSQGQLSTIVEKQTCSDISASNCTDGEEYKYSIGQCCGKCVKTSCAVTVDGETKLLKEGESWSPSGNNCSNYLCTKINGQLSTTVLKKACEYLSKDDCAPNEQYQISNGSCCGECIQTTCKVTTDSGEIIFMEEGETWTPSGDNCTTYNCTRIQGRLSYLVTMKACLVQSSTDCDNGKEYQIAIGQCCGQCVQTSCLVTYGIGGTKLLKAGESWSPNDDFCNIYNCTLSQGQLVTTITKETCTAQSSNDCALGQEYQFPNLECCGTCVQTSCIFTTSTGVTQVLKEGETWSSSDDACTIYNCTRSQGQLSTAISIKSCNVLSESDCRANEIYLISSGQCCGQCIQTSCVLTTVSGQVELLKEGESWSEINDNCTSYVCNVAQGQFSTVVHKKACVNITAGDCDSGSVEMSDDGCCLICKAPKLCRRVVNNTLLTNGTCSLVAEVPYCDGYCQNLSECQCCQQQVVSLRTVQLNCADTSTLNYNYPYVESCGCGTVPCEVLPGQT</sequence>
<comment type="caution">
    <text evidence="2">Lacks conserved residue(s) required for the propagation of feature annotation.</text>
</comment>
<dbReference type="Proteomes" id="UP000694892">
    <property type="component" value="Chromosome 4L"/>
</dbReference>
<reference evidence="5" key="1">
    <citation type="journal article" date="2016" name="Nature">
        <title>Genome evolution in the allotetraploid frog Xenopus laevis.</title>
        <authorList>
            <person name="Session A.M."/>
            <person name="Uno Y."/>
            <person name="Kwon T."/>
            <person name="Chapman J.A."/>
            <person name="Toyoda A."/>
            <person name="Takahashi S."/>
            <person name="Fukui A."/>
            <person name="Hikosaka A."/>
            <person name="Suzuki A."/>
            <person name="Kondo M."/>
            <person name="van Heeringen S.J."/>
            <person name="Quigley I."/>
            <person name="Heinz S."/>
            <person name="Ogino H."/>
            <person name="Ochi H."/>
            <person name="Hellsten U."/>
            <person name="Lyons J.B."/>
            <person name="Simakov O."/>
            <person name="Putnam N."/>
            <person name="Stites J."/>
            <person name="Kuroki Y."/>
            <person name="Tanaka T."/>
            <person name="Michiue T."/>
            <person name="Watanabe M."/>
            <person name="Bogdanovic O."/>
            <person name="Lister R."/>
            <person name="Georgiou G."/>
            <person name="Paranjpe S.S."/>
            <person name="van Kruijsbergen I."/>
            <person name="Shu S."/>
            <person name="Carlson J."/>
            <person name="Kinoshita T."/>
            <person name="Ohta Y."/>
            <person name="Mawaribuchi S."/>
            <person name="Jenkins J."/>
            <person name="Grimwood J."/>
            <person name="Schmutz J."/>
            <person name="Mitros T."/>
            <person name="Mozaffari S.V."/>
            <person name="Suzuki Y."/>
            <person name="Haramoto Y."/>
            <person name="Yamamoto T.S."/>
            <person name="Takagi C."/>
            <person name="Heald R."/>
            <person name="Miller K."/>
            <person name="Haudenschild C."/>
            <person name="Kitzman J."/>
            <person name="Nakayama T."/>
            <person name="Izutsu Y."/>
            <person name="Robert J."/>
            <person name="Fortriede J."/>
            <person name="Burns K."/>
            <person name="Lotay V."/>
            <person name="Karimi K."/>
            <person name="Yasuoka Y."/>
            <person name="Dichmann D.S."/>
            <person name="Flajnik M.F."/>
            <person name="Houston D.W."/>
            <person name="Shendure J."/>
            <person name="DuPasquier L."/>
            <person name="Vize P.D."/>
            <person name="Zorn A.M."/>
            <person name="Ito M."/>
            <person name="Marcotte E.M."/>
            <person name="Wallingford J.B."/>
            <person name="Ito Y."/>
            <person name="Asashima M."/>
            <person name="Ueno N."/>
            <person name="Matsuda Y."/>
            <person name="Veenstra G.J."/>
            <person name="Fujiyama A."/>
            <person name="Harland R.M."/>
            <person name="Taira M."/>
            <person name="Rokhsar D.S."/>
        </authorList>
    </citation>
    <scope>NUCLEOTIDE SEQUENCE [LARGE SCALE GENOMIC DNA]</scope>
    <source>
        <strain evidence="5">J</strain>
    </source>
</reference>
<dbReference type="InterPro" id="IPR006207">
    <property type="entry name" value="Cys_knot_C"/>
</dbReference>
<protein>
    <recommendedName>
        <fullName evidence="3">CTCK domain-containing protein</fullName>
    </recommendedName>
</protein>
<feature type="domain" description="CTCK" evidence="3">
    <location>
        <begin position="832"/>
        <end position="906"/>
    </location>
</feature>
<evidence type="ECO:0000256" key="1">
    <source>
        <dbReference type="ARBA" id="ARBA00023157"/>
    </source>
</evidence>
<gene>
    <name evidence="4" type="ORF">XELAEV_18022073mg</name>
</gene>
<dbReference type="EMBL" id="CM004472">
    <property type="protein sequence ID" value="OCT83934.1"/>
    <property type="molecule type" value="Genomic_DNA"/>
</dbReference>
<dbReference type="AlphaFoldDB" id="A0A974D1N2"/>
<evidence type="ECO:0000259" key="3">
    <source>
        <dbReference type="PROSITE" id="PS01225"/>
    </source>
</evidence>
<evidence type="ECO:0000313" key="5">
    <source>
        <dbReference type="Proteomes" id="UP000694892"/>
    </source>
</evidence>
<evidence type="ECO:0000256" key="2">
    <source>
        <dbReference type="PROSITE-ProRule" id="PRU00039"/>
    </source>
</evidence>
<dbReference type="OMA" id="IPRWAFD"/>
<proteinExistence type="predicted"/>
<dbReference type="SMART" id="SM00041">
    <property type="entry name" value="CT"/>
    <property type="match status" value="1"/>
</dbReference>
<keyword evidence="1" id="KW-1015">Disulfide bond</keyword>
<organism evidence="4 5">
    <name type="scientific">Xenopus laevis</name>
    <name type="common">African clawed frog</name>
    <dbReference type="NCBI Taxonomy" id="8355"/>
    <lineage>
        <taxon>Eukaryota</taxon>
        <taxon>Metazoa</taxon>
        <taxon>Chordata</taxon>
        <taxon>Craniata</taxon>
        <taxon>Vertebrata</taxon>
        <taxon>Euteleostomi</taxon>
        <taxon>Amphibia</taxon>
        <taxon>Batrachia</taxon>
        <taxon>Anura</taxon>
        <taxon>Pipoidea</taxon>
        <taxon>Pipidae</taxon>
        <taxon>Xenopodinae</taxon>
        <taxon>Xenopus</taxon>
        <taxon>Xenopus</taxon>
    </lineage>
</organism>
<dbReference type="PROSITE" id="PS01225">
    <property type="entry name" value="CTCK_2"/>
    <property type="match status" value="1"/>
</dbReference>
<name>A0A974D1N2_XENLA</name>
<evidence type="ECO:0000313" key="4">
    <source>
        <dbReference type="EMBL" id="OCT83934.1"/>
    </source>
</evidence>